<proteinExistence type="predicted"/>
<dbReference type="EMBL" id="GGEC01079043">
    <property type="protein sequence ID" value="MBX59527.1"/>
    <property type="molecule type" value="Transcribed_RNA"/>
</dbReference>
<evidence type="ECO:0000313" key="1">
    <source>
        <dbReference type="EMBL" id="MBX59527.1"/>
    </source>
</evidence>
<sequence length="48" mass="5659">MLLDIPKYTSKLSEIYIKIKSNSHVLISLMCLKATNTQLKFPIMRRYN</sequence>
<accession>A0A2P2PXQ0</accession>
<reference evidence="1" key="1">
    <citation type="submission" date="2018-02" db="EMBL/GenBank/DDBJ databases">
        <title>Rhizophora mucronata_Transcriptome.</title>
        <authorList>
            <person name="Meera S.P."/>
            <person name="Sreeshan A."/>
            <person name="Augustine A."/>
        </authorList>
    </citation>
    <scope>NUCLEOTIDE SEQUENCE</scope>
    <source>
        <tissue evidence="1">Leaf</tissue>
    </source>
</reference>
<name>A0A2P2PXQ0_RHIMU</name>
<organism evidence="1">
    <name type="scientific">Rhizophora mucronata</name>
    <name type="common">Asiatic mangrove</name>
    <dbReference type="NCBI Taxonomy" id="61149"/>
    <lineage>
        <taxon>Eukaryota</taxon>
        <taxon>Viridiplantae</taxon>
        <taxon>Streptophyta</taxon>
        <taxon>Embryophyta</taxon>
        <taxon>Tracheophyta</taxon>
        <taxon>Spermatophyta</taxon>
        <taxon>Magnoliopsida</taxon>
        <taxon>eudicotyledons</taxon>
        <taxon>Gunneridae</taxon>
        <taxon>Pentapetalae</taxon>
        <taxon>rosids</taxon>
        <taxon>fabids</taxon>
        <taxon>Malpighiales</taxon>
        <taxon>Rhizophoraceae</taxon>
        <taxon>Rhizophora</taxon>
    </lineage>
</organism>
<dbReference type="AlphaFoldDB" id="A0A2P2PXQ0"/>
<protein>
    <submittedName>
        <fullName evidence="1">Uncharacterized protein</fullName>
    </submittedName>
</protein>